<dbReference type="EMBL" id="BMXA01000010">
    <property type="protein sequence ID" value="GHA21355.1"/>
    <property type="molecule type" value="Genomic_DNA"/>
</dbReference>
<reference evidence="1" key="1">
    <citation type="journal article" date="2014" name="Int. J. Syst. Evol. Microbiol.">
        <title>Complete genome sequence of Corynebacterium casei LMG S-19264T (=DSM 44701T), isolated from a smear-ripened cheese.</title>
        <authorList>
            <consortium name="US DOE Joint Genome Institute (JGI-PGF)"/>
            <person name="Walter F."/>
            <person name="Albersmeier A."/>
            <person name="Kalinowski J."/>
            <person name="Ruckert C."/>
        </authorList>
    </citation>
    <scope>NUCLEOTIDE SEQUENCE</scope>
    <source>
        <strain evidence="1">KCTC 12711</strain>
    </source>
</reference>
<proteinExistence type="predicted"/>
<keyword evidence="2" id="KW-1185">Reference proteome</keyword>
<reference evidence="1" key="2">
    <citation type="submission" date="2020-09" db="EMBL/GenBank/DDBJ databases">
        <authorList>
            <person name="Sun Q."/>
            <person name="Kim S."/>
        </authorList>
    </citation>
    <scope>NUCLEOTIDE SEQUENCE</scope>
    <source>
        <strain evidence="1">KCTC 12711</strain>
    </source>
</reference>
<dbReference type="InterPro" id="IPR029063">
    <property type="entry name" value="SAM-dependent_MTases_sf"/>
</dbReference>
<dbReference type="Gene3D" id="3.40.50.150">
    <property type="entry name" value="Vaccinia Virus protein VP39"/>
    <property type="match status" value="1"/>
</dbReference>
<protein>
    <submittedName>
        <fullName evidence="1">Uncharacterized protein</fullName>
    </submittedName>
</protein>
<sequence length="286" mass="33067">MQNITNIGVPPWTRSEIISHLDEFEAIYAERPIKDNQGGMKAPHMFAVWFMAKQLSPDIIVESGIWKGQSTWLLETACPDAKLFSIDLNLGYRQYISDRAIYLDKDFAEQDWSGISDRSLVFFDDHQNAYKRLQQCNWFGFKHIIFEDNYPVTQGDCYSLKKAFSNAGFEHVYSASRTLGNSIVAKAARRVVARLAGLNPIALTPQYETEKIPPNDVDSRMLKKNLDVYYEFPPVFRTSKTRWGDEWDDMTYPTPKPLIEQSGELSHKLFLDEAVFYTWICYAKLK</sequence>
<dbReference type="RefSeq" id="WP_189402924.1">
    <property type="nucleotide sequence ID" value="NZ_BMXA01000010.1"/>
</dbReference>
<dbReference type="PANTHER" id="PTHR36362:SF1">
    <property type="entry name" value="DNA-DIRECTED RNA POLYMERASE SUBUNIT BETA"/>
    <property type="match status" value="1"/>
</dbReference>
<organism evidence="1 2">
    <name type="scientific">Arenicella chitinivorans</name>
    <dbReference type="NCBI Taxonomy" id="1329800"/>
    <lineage>
        <taxon>Bacteria</taxon>
        <taxon>Pseudomonadati</taxon>
        <taxon>Pseudomonadota</taxon>
        <taxon>Gammaproteobacteria</taxon>
        <taxon>Arenicellales</taxon>
        <taxon>Arenicellaceae</taxon>
        <taxon>Arenicella</taxon>
    </lineage>
</organism>
<evidence type="ECO:0000313" key="1">
    <source>
        <dbReference type="EMBL" id="GHA21355.1"/>
    </source>
</evidence>
<accession>A0A918S2K4</accession>
<name>A0A918S2K4_9GAMM</name>
<dbReference type="PANTHER" id="PTHR36362">
    <property type="entry name" value="DNA-DIRECTED RNA POLYMERASE SUBUNIT BETA"/>
    <property type="match status" value="1"/>
</dbReference>
<dbReference type="GO" id="GO:0012505">
    <property type="term" value="C:endomembrane system"/>
    <property type="evidence" value="ECO:0007669"/>
    <property type="project" value="TreeGrafter"/>
</dbReference>
<dbReference type="Proteomes" id="UP000614811">
    <property type="component" value="Unassembled WGS sequence"/>
</dbReference>
<dbReference type="AlphaFoldDB" id="A0A918S2K4"/>
<gene>
    <name evidence="1" type="ORF">GCM10008090_34080</name>
</gene>
<comment type="caution">
    <text evidence="1">The sequence shown here is derived from an EMBL/GenBank/DDBJ whole genome shotgun (WGS) entry which is preliminary data.</text>
</comment>
<evidence type="ECO:0000313" key="2">
    <source>
        <dbReference type="Proteomes" id="UP000614811"/>
    </source>
</evidence>